<dbReference type="EMBL" id="LAZR01015990">
    <property type="protein sequence ID" value="KKM06451.1"/>
    <property type="molecule type" value="Genomic_DNA"/>
</dbReference>
<name>A0A0F9JL59_9ZZZZ</name>
<accession>A0A0F9JL59</accession>
<evidence type="ECO:0000313" key="2">
    <source>
        <dbReference type="EMBL" id="KKM06451.1"/>
    </source>
</evidence>
<dbReference type="AlphaFoldDB" id="A0A0F9JL59"/>
<organism evidence="2">
    <name type="scientific">marine sediment metagenome</name>
    <dbReference type="NCBI Taxonomy" id="412755"/>
    <lineage>
        <taxon>unclassified sequences</taxon>
        <taxon>metagenomes</taxon>
        <taxon>ecological metagenomes</taxon>
    </lineage>
</organism>
<protein>
    <recommendedName>
        <fullName evidence="3">Replication protein</fullName>
    </recommendedName>
</protein>
<gene>
    <name evidence="2" type="ORF">LCGC14_1743860</name>
</gene>
<sequence length="359" mass="40722">MTVISDLTDTIPGLVPASSLDPTERAPDRPLISDSESWDAIQTVATCFRHTGWQTLRHRIYRALIRTGQPENRILAFTDCGSRAYVCRHRTDTERYAVLGSGCRDRFCIPCQKSRSRVIGQNVTQYLAGGPVRFITLTLRHNHTTLAEQLTRLIAAFTRLRQRKFWKRHVVGGAAFLEVTLSVTEEWHPHLHVLAHGKYIPYAVLRSEWLAVTGDSYITDVRCAKSDAEVVAYVAKYASKPFSGFISRSPPHLDELIHAMHGRRTIVAFGTWRSLKATFEEPTGDWEYLCTLDELVYHARARQAEWMAILMAVAPHRAQAMLERIGDETTRAPPDVPDLQAEQFLLFADTDTPDFYANQ</sequence>
<dbReference type="GO" id="GO:0003677">
    <property type="term" value="F:DNA binding"/>
    <property type="evidence" value="ECO:0007669"/>
    <property type="project" value="InterPro"/>
</dbReference>
<comment type="caution">
    <text evidence="2">The sequence shown here is derived from an EMBL/GenBank/DDBJ whole genome shotgun (WGS) entry which is preliminary data.</text>
</comment>
<evidence type="ECO:0000256" key="1">
    <source>
        <dbReference type="ARBA" id="ARBA00022705"/>
    </source>
</evidence>
<evidence type="ECO:0008006" key="3">
    <source>
        <dbReference type="Google" id="ProtNLM"/>
    </source>
</evidence>
<dbReference type="GO" id="GO:0006260">
    <property type="term" value="P:DNA replication"/>
    <property type="evidence" value="ECO:0007669"/>
    <property type="project" value="UniProtKB-KW"/>
</dbReference>
<keyword evidence="1" id="KW-0235">DNA replication</keyword>
<dbReference type="Pfam" id="PF01446">
    <property type="entry name" value="Rep_1"/>
    <property type="match status" value="1"/>
</dbReference>
<proteinExistence type="predicted"/>
<dbReference type="InterPro" id="IPR000989">
    <property type="entry name" value="Rep"/>
</dbReference>
<reference evidence="2" key="1">
    <citation type="journal article" date="2015" name="Nature">
        <title>Complex archaea that bridge the gap between prokaryotes and eukaryotes.</title>
        <authorList>
            <person name="Spang A."/>
            <person name="Saw J.H."/>
            <person name="Jorgensen S.L."/>
            <person name="Zaremba-Niedzwiedzka K."/>
            <person name="Martijn J."/>
            <person name="Lind A.E."/>
            <person name="van Eijk R."/>
            <person name="Schleper C."/>
            <person name="Guy L."/>
            <person name="Ettema T.J."/>
        </authorList>
    </citation>
    <scope>NUCLEOTIDE SEQUENCE</scope>
</reference>